<keyword evidence="6" id="KW-1015">Disulfide bond</keyword>
<accession>A0A7N2L1D5</accession>
<dbReference type="OMA" id="CLSCKPC"/>
<name>A0A7N2L1D5_QUELO</name>
<evidence type="ECO:0000256" key="3">
    <source>
        <dbReference type="ARBA" id="ARBA00022473"/>
    </source>
</evidence>
<feature type="transmembrane region" description="Helical" evidence="8">
    <location>
        <begin position="20"/>
        <end position="38"/>
    </location>
</feature>
<dbReference type="Pfam" id="PF17181">
    <property type="entry name" value="EPF"/>
    <property type="match status" value="1"/>
</dbReference>
<dbReference type="GO" id="GO:0005576">
    <property type="term" value="C:extracellular region"/>
    <property type="evidence" value="ECO:0007669"/>
    <property type="project" value="UniProtKB-SubCell"/>
</dbReference>
<evidence type="ECO:0000256" key="4">
    <source>
        <dbReference type="ARBA" id="ARBA00022525"/>
    </source>
</evidence>
<dbReference type="PANTHER" id="PTHR33109">
    <property type="entry name" value="EPIDERMAL PATTERNING FACTOR-LIKE PROTEIN 4"/>
    <property type="match status" value="1"/>
</dbReference>
<reference evidence="9" key="2">
    <citation type="submission" date="2021-01" db="UniProtKB">
        <authorList>
            <consortium name="EnsemblPlants"/>
        </authorList>
    </citation>
    <scope>IDENTIFICATION</scope>
</reference>
<evidence type="ECO:0000256" key="1">
    <source>
        <dbReference type="ARBA" id="ARBA00004613"/>
    </source>
</evidence>
<organism evidence="9 10">
    <name type="scientific">Quercus lobata</name>
    <name type="common">Valley oak</name>
    <dbReference type="NCBI Taxonomy" id="97700"/>
    <lineage>
        <taxon>Eukaryota</taxon>
        <taxon>Viridiplantae</taxon>
        <taxon>Streptophyta</taxon>
        <taxon>Embryophyta</taxon>
        <taxon>Tracheophyta</taxon>
        <taxon>Spermatophyta</taxon>
        <taxon>Magnoliopsida</taxon>
        <taxon>eudicotyledons</taxon>
        <taxon>Gunneridae</taxon>
        <taxon>Pentapetalae</taxon>
        <taxon>rosids</taxon>
        <taxon>fabids</taxon>
        <taxon>Fagales</taxon>
        <taxon>Fagaceae</taxon>
        <taxon>Quercus</taxon>
    </lineage>
</organism>
<dbReference type="AlphaFoldDB" id="A0A7N2L1D5"/>
<keyword evidence="4 7" id="KW-0964">Secreted</keyword>
<keyword evidence="10" id="KW-1185">Reference proteome</keyword>
<dbReference type="Gramene" id="QL02p088712:mrna">
    <property type="protein sequence ID" value="QL02p088712:mrna"/>
    <property type="gene ID" value="QL02p088712"/>
</dbReference>
<protein>
    <recommendedName>
        <fullName evidence="7">Epidermal patterning factor-like protein</fullName>
    </recommendedName>
</protein>
<dbReference type="InterPro" id="IPR039455">
    <property type="entry name" value="EPFL"/>
</dbReference>
<proteinExistence type="inferred from homology"/>
<keyword evidence="8" id="KW-0812">Transmembrane</keyword>
<evidence type="ECO:0000256" key="8">
    <source>
        <dbReference type="SAM" id="Phobius"/>
    </source>
</evidence>
<keyword evidence="8" id="KW-0472">Membrane</keyword>
<comment type="function">
    <text evidence="7">Controls stomatal patterning.</text>
</comment>
<evidence type="ECO:0000256" key="6">
    <source>
        <dbReference type="ARBA" id="ARBA00023157"/>
    </source>
</evidence>
<evidence type="ECO:0000313" key="9">
    <source>
        <dbReference type="EnsemblPlants" id="QL02p088712:mrna"/>
    </source>
</evidence>
<comment type="similarity">
    <text evidence="2 7">Belongs to the plant cysteine rich small secretory peptide family. Epidermal patterning factor subfamily.</text>
</comment>
<dbReference type="PANTHER" id="PTHR33109:SF60">
    <property type="entry name" value="EPIDERMAL PATTERNING FACTOR-LIKE PROTEIN 8"/>
    <property type="match status" value="1"/>
</dbReference>
<dbReference type="Proteomes" id="UP000594261">
    <property type="component" value="Chromosome 2"/>
</dbReference>
<evidence type="ECO:0000313" key="10">
    <source>
        <dbReference type="Proteomes" id="UP000594261"/>
    </source>
</evidence>
<reference evidence="10" key="1">
    <citation type="journal article" date="2016" name="G3 (Bethesda)">
        <title>First Draft Assembly and Annotation of the Genome of a California Endemic Oak Quercus lobata Nee (Fagaceae).</title>
        <authorList>
            <person name="Sork V.L."/>
            <person name="Fitz-Gibbon S.T."/>
            <person name="Puiu D."/>
            <person name="Crepeau M."/>
            <person name="Gugger P.F."/>
            <person name="Sherman R."/>
            <person name="Stevens K."/>
            <person name="Langley C.H."/>
            <person name="Pellegrini M."/>
            <person name="Salzberg S.L."/>
        </authorList>
    </citation>
    <scope>NUCLEOTIDE SEQUENCE [LARGE SCALE GENOMIC DNA]</scope>
    <source>
        <strain evidence="10">cv. SW786</strain>
    </source>
</reference>
<dbReference type="EnsemblPlants" id="QL02p088712:mrna">
    <property type="protein sequence ID" value="QL02p088712:mrna"/>
    <property type="gene ID" value="QL02p088712"/>
</dbReference>
<sequence>MFFSVYMKKGLMAPSGNELNGLRIAVIVILFFSLTFFPSKSDGSMLLRDSDHEGVKQKKLVLGSKPPRCVNKCLSCKPCSAALVTSPHHRKEFQASFQRDESYYLLSWKCKCKDKYFQP</sequence>
<dbReference type="GO" id="GO:0010052">
    <property type="term" value="P:guard cell differentiation"/>
    <property type="evidence" value="ECO:0007669"/>
    <property type="project" value="UniProtKB-UniRule"/>
</dbReference>
<evidence type="ECO:0000256" key="7">
    <source>
        <dbReference type="RuleBase" id="RU367102"/>
    </source>
</evidence>
<keyword evidence="5" id="KW-0732">Signal</keyword>
<dbReference type="InParanoid" id="A0A7N2L1D5"/>
<evidence type="ECO:0000256" key="2">
    <source>
        <dbReference type="ARBA" id="ARBA00008127"/>
    </source>
</evidence>
<comment type="subcellular location">
    <subcellularLocation>
        <location evidence="1 7">Secreted</location>
    </subcellularLocation>
</comment>
<keyword evidence="8" id="KW-1133">Transmembrane helix</keyword>
<keyword evidence="3 7" id="KW-0217">Developmental protein</keyword>
<evidence type="ECO:0000256" key="5">
    <source>
        <dbReference type="ARBA" id="ARBA00022729"/>
    </source>
</evidence>